<evidence type="ECO:0000313" key="5">
    <source>
        <dbReference type="EMBL" id="RDE24951.1"/>
    </source>
</evidence>
<dbReference type="Gene3D" id="3.40.190.10">
    <property type="entry name" value="Periplasmic binding protein-like II"/>
    <property type="match status" value="2"/>
</dbReference>
<keyword evidence="2 3" id="KW-0732">Signal</keyword>
<comment type="similarity">
    <text evidence="1">Belongs to the bacterial solute-binding protein 3 family.</text>
</comment>
<organism evidence="5 6">
    <name type="scientific">Motiliproteus coralliicola</name>
    <dbReference type="NCBI Taxonomy" id="2283196"/>
    <lineage>
        <taxon>Bacteria</taxon>
        <taxon>Pseudomonadati</taxon>
        <taxon>Pseudomonadota</taxon>
        <taxon>Gammaproteobacteria</taxon>
        <taxon>Oceanospirillales</taxon>
        <taxon>Oceanospirillaceae</taxon>
        <taxon>Motiliproteus</taxon>
    </lineage>
</organism>
<sequence>MASVIRSVVSVVIILLSLSATANAEGDASVLLALKQDSQPKYFLNAPHHQGLCDRIYAELQKRLRQEGIQLQVQKPFIPIKRLLKQIEHGAADLFCGAGRNAEREAKFYYLSTPVYEVSNVVLAHRDEPLMPQTFADLATIDHAVAIIDGTSSGRFLQRQGVEPGALFNEINRAIKAVAENPRVRFFYYHDLGLNYALVSHKNLPIQVVPSRFRTVPQWILVSRQTPEPLRQAMESTLAGMQADGTLAAIGAEFLTITP</sequence>
<feature type="signal peptide" evidence="3">
    <location>
        <begin position="1"/>
        <end position="24"/>
    </location>
</feature>
<accession>A0A369WTM9</accession>
<proteinExistence type="inferred from homology"/>
<keyword evidence="6" id="KW-1185">Reference proteome</keyword>
<dbReference type="RefSeq" id="WP_114694543.1">
    <property type="nucleotide sequence ID" value="NZ_QQOH01000001.1"/>
</dbReference>
<dbReference type="PANTHER" id="PTHR35936">
    <property type="entry name" value="MEMBRANE-BOUND LYTIC MUREIN TRANSGLYCOSYLASE F"/>
    <property type="match status" value="1"/>
</dbReference>
<evidence type="ECO:0000256" key="1">
    <source>
        <dbReference type="ARBA" id="ARBA00010333"/>
    </source>
</evidence>
<dbReference type="SUPFAM" id="SSF53850">
    <property type="entry name" value="Periplasmic binding protein-like II"/>
    <property type="match status" value="1"/>
</dbReference>
<evidence type="ECO:0000259" key="4">
    <source>
        <dbReference type="Pfam" id="PF00497"/>
    </source>
</evidence>
<dbReference type="Pfam" id="PF00497">
    <property type="entry name" value="SBP_bac_3"/>
    <property type="match status" value="1"/>
</dbReference>
<evidence type="ECO:0000313" key="6">
    <source>
        <dbReference type="Proteomes" id="UP000253769"/>
    </source>
</evidence>
<comment type="caution">
    <text evidence="5">The sequence shown here is derived from an EMBL/GenBank/DDBJ whole genome shotgun (WGS) entry which is preliminary data.</text>
</comment>
<dbReference type="InterPro" id="IPR001638">
    <property type="entry name" value="Solute-binding_3/MltF_N"/>
</dbReference>
<dbReference type="AlphaFoldDB" id="A0A369WTM9"/>
<dbReference type="EMBL" id="QQOH01000001">
    <property type="protein sequence ID" value="RDE24951.1"/>
    <property type="molecule type" value="Genomic_DNA"/>
</dbReference>
<evidence type="ECO:0000256" key="3">
    <source>
        <dbReference type="SAM" id="SignalP"/>
    </source>
</evidence>
<protein>
    <recommendedName>
        <fullName evidence="4">Solute-binding protein family 3/N-terminal domain-containing protein</fullName>
    </recommendedName>
</protein>
<reference evidence="5 6" key="1">
    <citation type="submission" date="2018-07" db="EMBL/GenBank/DDBJ databases">
        <title>Motiliproteus coralliicola sp. nov., a bacterium isolated from Coral.</title>
        <authorList>
            <person name="Wang G."/>
        </authorList>
    </citation>
    <scope>NUCLEOTIDE SEQUENCE [LARGE SCALE GENOMIC DNA]</scope>
    <source>
        <strain evidence="5 6">C34</strain>
    </source>
</reference>
<gene>
    <name evidence="5" type="ORF">DV711_05065</name>
</gene>
<feature type="chain" id="PRO_5017050402" description="Solute-binding protein family 3/N-terminal domain-containing protein" evidence="3">
    <location>
        <begin position="25"/>
        <end position="259"/>
    </location>
</feature>
<dbReference type="PANTHER" id="PTHR35936:SF35">
    <property type="entry name" value="L-CYSTINE-BINDING PROTEIN TCYJ"/>
    <property type="match status" value="1"/>
</dbReference>
<name>A0A369WTM9_9GAMM</name>
<feature type="domain" description="Solute-binding protein family 3/N-terminal" evidence="4">
    <location>
        <begin position="35"/>
        <end position="255"/>
    </location>
</feature>
<dbReference type="Proteomes" id="UP000253769">
    <property type="component" value="Unassembled WGS sequence"/>
</dbReference>
<evidence type="ECO:0000256" key="2">
    <source>
        <dbReference type="ARBA" id="ARBA00022729"/>
    </source>
</evidence>
<dbReference type="OrthoDB" id="6118450at2"/>